<feature type="transmembrane region" description="Helical" evidence="2">
    <location>
        <begin position="126"/>
        <end position="147"/>
    </location>
</feature>
<feature type="transmembrane region" description="Helical" evidence="2">
    <location>
        <begin position="20"/>
        <end position="38"/>
    </location>
</feature>
<feature type="transmembrane region" description="Helical" evidence="2">
    <location>
        <begin position="167"/>
        <end position="188"/>
    </location>
</feature>
<keyword evidence="4" id="KW-1185">Reference proteome</keyword>
<dbReference type="Proteomes" id="UP000184267">
    <property type="component" value="Unassembled WGS sequence"/>
</dbReference>
<comment type="caution">
    <text evidence="3">The sequence shown here is derived from an EMBL/GenBank/DDBJ whole genome shotgun (WGS) entry which is preliminary data.</text>
</comment>
<evidence type="ECO:0000313" key="3">
    <source>
        <dbReference type="EMBL" id="OJT03318.1"/>
    </source>
</evidence>
<keyword evidence="2" id="KW-0472">Membrane</keyword>
<proteinExistence type="predicted"/>
<dbReference type="EMBL" id="MNAD01001619">
    <property type="protein sequence ID" value="OJT03318.1"/>
    <property type="molecule type" value="Genomic_DNA"/>
</dbReference>
<evidence type="ECO:0000256" key="1">
    <source>
        <dbReference type="SAM" id="MobiDB-lite"/>
    </source>
</evidence>
<protein>
    <submittedName>
        <fullName evidence="3">Uncharacterized protein</fullName>
    </submittedName>
</protein>
<feature type="region of interest" description="Disordered" evidence="1">
    <location>
        <begin position="314"/>
        <end position="345"/>
    </location>
</feature>
<accession>A0A1M2V6U1</accession>
<name>A0A1M2V6U1_TRAPU</name>
<dbReference type="OrthoDB" id="3357408at2759"/>
<sequence>MAVATFPIDEAYLIGGWLESFMWGVYTIMFAMTIYTIYQKRREGVNKFTTVTLVLLYVLATGHMSLALARLVQGFVLFRNIIDPVEYFANISLRLNMAKDYLYITNLFLGDLIIVWRLYVVYGKNLYIAAFPTLMCLAELAVGYASISQWLAPTQNFVVMDQLGSTMFSLSLAANIILTFVIVARIWYVTHRSRKVLGVPGGNYTRVLLLLIESGALVAAAKLTEFVLFELAPDDGISGLNAIDVVYECMPQITGLAPTCIIYAVNKGFTQPDSYYSSSPKDTLVFNSPTNTHPSGRTGTGTTLFTNAFASSGLDSSKQGSRCGGNESDTTIEKLGGGALSTSVV</sequence>
<gene>
    <name evidence="3" type="ORF">TRAPUB_6096</name>
</gene>
<evidence type="ECO:0000313" key="4">
    <source>
        <dbReference type="Proteomes" id="UP000184267"/>
    </source>
</evidence>
<dbReference type="AlphaFoldDB" id="A0A1M2V6U1"/>
<evidence type="ECO:0000256" key="2">
    <source>
        <dbReference type="SAM" id="Phobius"/>
    </source>
</evidence>
<keyword evidence="2" id="KW-1133">Transmembrane helix</keyword>
<feature type="transmembrane region" description="Helical" evidence="2">
    <location>
        <begin position="50"/>
        <end position="69"/>
    </location>
</feature>
<organism evidence="3 4">
    <name type="scientific">Trametes pubescens</name>
    <name type="common">White-rot fungus</name>
    <dbReference type="NCBI Taxonomy" id="154538"/>
    <lineage>
        <taxon>Eukaryota</taxon>
        <taxon>Fungi</taxon>
        <taxon>Dikarya</taxon>
        <taxon>Basidiomycota</taxon>
        <taxon>Agaricomycotina</taxon>
        <taxon>Agaricomycetes</taxon>
        <taxon>Polyporales</taxon>
        <taxon>Polyporaceae</taxon>
        <taxon>Trametes</taxon>
    </lineage>
</organism>
<feature type="transmembrane region" description="Helical" evidence="2">
    <location>
        <begin position="101"/>
        <end position="119"/>
    </location>
</feature>
<dbReference type="OMA" id="ARIWWMT"/>
<reference evidence="3 4" key="1">
    <citation type="submission" date="2016-10" db="EMBL/GenBank/DDBJ databases">
        <title>Genome sequence of the basidiomycete white-rot fungus Trametes pubescens.</title>
        <authorList>
            <person name="Makela M.R."/>
            <person name="Granchi Z."/>
            <person name="Peng M."/>
            <person name="De Vries R.P."/>
            <person name="Grigoriev I."/>
            <person name="Riley R."/>
            <person name="Hilden K."/>
        </authorList>
    </citation>
    <scope>NUCLEOTIDE SEQUENCE [LARGE SCALE GENOMIC DNA]</scope>
    <source>
        <strain evidence="3 4">FBCC735</strain>
    </source>
</reference>
<keyword evidence="2" id="KW-0812">Transmembrane</keyword>